<sequence length="604" mass="66053">MATSDELKALGNKAIAAKNFDEAVEHFTAAIAIDPENHILYSNRSAAYASKRDWDHAFADAEKTTQLKPDWPKGWGRLGSALYGKRDLVRAYEAYQEGLKLDPNNKGMKTDLDNVERAMDAELRDGGRAGDGSSFPPSNAADEMGGMFKDPALLGKLAANPKTAAYLRDPTFMQRLQAIQANPSNVQDIFSDPRMIEVMGVAMGLDLSMAGMPGAAGGPEAADAPTASAGAAAGAAAAAASSTAPKAEEKVEGVVEEPEAPEEEDEEAKAKRAAKEEADKEKALGTASYKKRDFDDAIAHYQKAWELHKDIVYLNNLGAAQFEKGDYEAAIAACTQAVEEGRALLADWKTMAKSYARIGTAHERLGQLDQAIDNYNKSLREQRTPDVVAKLRAAERRRIDEAKQAYIDPAKAEAAREEGNRKFKETDWPGAVQCYTEMIRRAPTDPRGYSNRAAAYAKLLELPSALDDCDAAIKHDPTFVRAYIRKAQTYFGMRKYSDCVDACAEADRVDKEFHNGANAREIDQQQQKALAAMYSARDNETEEQTRERIANDPDIMGIMQDPVMQAILQQAQGDPAALNEHMRNPSVRTKIQKLIAAGVIRVGR</sequence>
<dbReference type="SMART" id="SM00028">
    <property type="entry name" value="TPR"/>
    <property type="match status" value="9"/>
</dbReference>
<evidence type="ECO:0000256" key="7">
    <source>
        <dbReference type="SAM" id="MobiDB-lite"/>
    </source>
</evidence>
<dbReference type="Pfam" id="PF13424">
    <property type="entry name" value="TPR_12"/>
    <property type="match status" value="1"/>
</dbReference>
<organism evidence="9 10">
    <name type="scientific">Sporothrix brasiliensis 5110</name>
    <dbReference type="NCBI Taxonomy" id="1398154"/>
    <lineage>
        <taxon>Eukaryota</taxon>
        <taxon>Fungi</taxon>
        <taxon>Dikarya</taxon>
        <taxon>Ascomycota</taxon>
        <taxon>Pezizomycotina</taxon>
        <taxon>Sordariomycetes</taxon>
        <taxon>Sordariomycetidae</taxon>
        <taxon>Ophiostomatales</taxon>
        <taxon>Ophiostomataceae</taxon>
        <taxon>Sporothrix</taxon>
    </lineage>
</organism>
<feature type="repeat" description="TPR" evidence="6">
    <location>
        <begin position="278"/>
        <end position="311"/>
    </location>
</feature>
<comment type="caution">
    <text evidence="9">The sequence shown here is derived from an EMBL/GenBank/DDBJ whole genome shotgun (WGS) entry which is preliminary data.</text>
</comment>
<dbReference type="InterPro" id="IPR013105">
    <property type="entry name" value="TPR_2"/>
</dbReference>
<protein>
    <submittedName>
        <fullName evidence="9">Stress-induced-phosphoprotein 1</fullName>
    </submittedName>
</protein>
<evidence type="ECO:0000256" key="3">
    <source>
        <dbReference type="ARBA" id="ARBA00022737"/>
    </source>
</evidence>
<feature type="region of interest" description="Disordered" evidence="7">
    <location>
        <begin position="242"/>
        <end position="284"/>
    </location>
</feature>
<evidence type="ECO:0000313" key="9">
    <source>
        <dbReference type="EMBL" id="KIH94846.1"/>
    </source>
</evidence>
<keyword evidence="2" id="KW-0963">Cytoplasm</keyword>
<feature type="domain" description="STI1" evidence="8">
    <location>
        <begin position="552"/>
        <end position="591"/>
    </location>
</feature>
<feature type="repeat" description="TPR" evidence="6">
    <location>
        <begin position="352"/>
        <end position="385"/>
    </location>
</feature>
<dbReference type="InterPro" id="IPR019734">
    <property type="entry name" value="TPR_rpt"/>
</dbReference>
<dbReference type="OrthoDB" id="2423701at2759"/>
<dbReference type="SMART" id="SM00727">
    <property type="entry name" value="STI1"/>
    <property type="match status" value="2"/>
</dbReference>
<dbReference type="Gene3D" id="1.10.260.100">
    <property type="match status" value="2"/>
</dbReference>
<dbReference type="EMBL" id="AWTV01000003">
    <property type="protein sequence ID" value="KIH94846.1"/>
    <property type="molecule type" value="Genomic_DNA"/>
</dbReference>
<name>A0A0C2J0E8_9PEZI</name>
<evidence type="ECO:0000313" key="10">
    <source>
        <dbReference type="Proteomes" id="UP000031575"/>
    </source>
</evidence>
<dbReference type="FunFam" id="1.10.260.100:FF:000002">
    <property type="entry name" value="Stress-induced-phosphoprotein 1 (Hsp70/Hsp90-organizing)"/>
    <property type="match status" value="1"/>
</dbReference>
<dbReference type="SUPFAM" id="SSF48452">
    <property type="entry name" value="TPR-like"/>
    <property type="match status" value="3"/>
</dbReference>
<keyword evidence="10" id="KW-1185">Reference proteome</keyword>
<feature type="compositionally biased region" description="Basic and acidic residues" evidence="7">
    <location>
        <begin position="268"/>
        <end position="283"/>
    </location>
</feature>
<keyword evidence="4 6" id="KW-0802">TPR repeat</keyword>
<evidence type="ECO:0000259" key="8">
    <source>
        <dbReference type="SMART" id="SM00727"/>
    </source>
</evidence>
<dbReference type="PANTHER" id="PTHR22904:SF523">
    <property type="entry name" value="STRESS-INDUCED-PHOSPHOPROTEIN 1"/>
    <property type="match status" value="1"/>
</dbReference>
<gene>
    <name evidence="9" type="ORF">SPBR_03671</name>
</gene>
<dbReference type="InterPro" id="IPR011990">
    <property type="entry name" value="TPR-like_helical_dom_sf"/>
</dbReference>
<feature type="domain" description="STI1" evidence="8">
    <location>
        <begin position="160"/>
        <end position="199"/>
    </location>
</feature>
<feature type="repeat" description="TPR" evidence="6">
    <location>
        <begin position="72"/>
        <end position="105"/>
    </location>
</feature>
<evidence type="ECO:0000256" key="6">
    <source>
        <dbReference type="PROSITE-ProRule" id="PRU00339"/>
    </source>
</evidence>
<dbReference type="PANTHER" id="PTHR22904">
    <property type="entry name" value="TPR REPEAT CONTAINING PROTEIN"/>
    <property type="match status" value="1"/>
</dbReference>
<dbReference type="HOGENOM" id="CLU_000134_46_5_1"/>
<dbReference type="GO" id="GO:0005737">
    <property type="term" value="C:cytoplasm"/>
    <property type="evidence" value="ECO:0007669"/>
    <property type="project" value="UniProtKB-SubCell"/>
</dbReference>
<dbReference type="Gene3D" id="1.25.40.10">
    <property type="entry name" value="Tetratricopeptide repeat domain"/>
    <property type="match status" value="3"/>
</dbReference>
<dbReference type="Pfam" id="PF17830">
    <property type="entry name" value="STI1-HOP_DP"/>
    <property type="match status" value="2"/>
</dbReference>
<dbReference type="RefSeq" id="XP_040622856.1">
    <property type="nucleotide sequence ID" value="XM_040761961.1"/>
</dbReference>
<dbReference type="FunFam" id="1.25.40.10:FF:000010">
    <property type="entry name" value="Stress-induced phosphoprotein 1"/>
    <property type="match status" value="1"/>
</dbReference>
<dbReference type="InterPro" id="IPR041243">
    <property type="entry name" value="STI1/HOP_DP"/>
</dbReference>
<reference evidence="9 10" key="1">
    <citation type="journal article" date="2014" name="BMC Genomics">
        <title>Comparative genomics of the major fungal agents of human and animal Sporotrichosis: Sporothrix schenckii and Sporothrix brasiliensis.</title>
        <authorList>
            <person name="Teixeira M.M."/>
            <person name="de Almeida L.G."/>
            <person name="Kubitschek-Barreira P."/>
            <person name="Alves F.L."/>
            <person name="Kioshima E.S."/>
            <person name="Abadio A.K."/>
            <person name="Fernandes L."/>
            <person name="Derengowski L.S."/>
            <person name="Ferreira K.S."/>
            <person name="Souza R.C."/>
            <person name="Ruiz J.C."/>
            <person name="de Andrade N.C."/>
            <person name="Paes H.C."/>
            <person name="Nicola A.M."/>
            <person name="Albuquerque P."/>
            <person name="Gerber A.L."/>
            <person name="Martins V.P."/>
            <person name="Peconick L.D."/>
            <person name="Neto A.V."/>
            <person name="Chaucanez C.B."/>
            <person name="Silva P.A."/>
            <person name="Cunha O.L."/>
            <person name="de Oliveira F.F."/>
            <person name="dos Santos T.C."/>
            <person name="Barros A.L."/>
            <person name="Soares M.A."/>
            <person name="de Oliveira L.M."/>
            <person name="Marini M.M."/>
            <person name="Villalobos-Duno H."/>
            <person name="Cunha M.M."/>
            <person name="de Hoog S."/>
            <person name="da Silveira J.F."/>
            <person name="Henrissat B."/>
            <person name="Nino-Vega G.A."/>
            <person name="Cisalpino P.S."/>
            <person name="Mora-Montes H.M."/>
            <person name="Almeida S.R."/>
            <person name="Stajich J.E."/>
            <person name="Lopes-Bezerra L.M."/>
            <person name="Vasconcelos A.T."/>
            <person name="Felipe M.S."/>
        </authorList>
    </citation>
    <scope>NUCLEOTIDE SEQUENCE [LARGE SCALE GENOMIC DNA]</scope>
    <source>
        <strain evidence="9 10">5110</strain>
    </source>
</reference>
<comment type="subunit">
    <text evidence="5">Part of a larger complex that includes HSP70, HSP90, and immunophilins.</text>
</comment>
<evidence type="ECO:0000256" key="2">
    <source>
        <dbReference type="ARBA" id="ARBA00022490"/>
    </source>
</evidence>
<dbReference type="GO" id="GO:0042030">
    <property type="term" value="F:ATPase inhibitor activity"/>
    <property type="evidence" value="ECO:0007669"/>
    <property type="project" value="UniProtKB-ARBA"/>
</dbReference>
<dbReference type="VEuPathDB" id="FungiDB:SPBR_03671"/>
<feature type="repeat" description="TPR" evidence="6">
    <location>
        <begin position="4"/>
        <end position="37"/>
    </location>
</feature>
<dbReference type="AlphaFoldDB" id="A0A0C2J0E8"/>
<dbReference type="FunFam" id="1.25.40.10:FF:000020">
    <property type="entry name" value="Stress-induced phosphoprotein 1"/>
    <property type="match status" value="1"/>
</dbReference>
<dbReference type="GO" id="GO:0051879">
    <property type="term" value="F:Hsp90 protein binding"/>
    <property type="evidence" value="ECO:0007669"/>
    <property type="project" value="TreeGrafter"/>
</dbReference>
<keyword evidence="3" id="KW-0677">Repeat</keyword>
<accession>A0A0C2J0E8</accession>
<evidence type="ECO:0000256" key="4">
    <source>
        <dbReference type="ARBA" id="ARBA00022803"/>
    </source>
</evidence>
<comment type="subcellular location">
    <subcellularLocation>
        <location evidence="1">Cytoplasm</location>
    </subcellularLocation>
</comment>
<dbReference type="FunFam" id="1.10.260.100:FF:000004">
    <property type="entry name" value="Putative stress-induced-phosphoprotein 1"/>
    <property type="match status" value="1"/>
</dbReference>
<evidence type="ECO:0000256" key="5">
    <source>
        <dbReference type="ARBA" id="ARBA00064323"/>
    </source>
</evidence>
<dbReference type="FunFam" id="1.25.40.10:FF:000027">
    <property type="entry name" value="stress-induced-phosphoprotein 1 isoform X1"/>
    <property type="match status" value="1"/>
</dbReference>
<dbReference type="Pfam" id="PF07719">
    <property type="entry name" value="TPR_2"/>
    <property type="match status" value="2"/>
</dbReference>
<dbReference type="InterPro" id="IPR006636">
    <property type="entry name" value="STI1_HS-bd"/>
</dbReference>
<dbReference type="Proteomes" id="UP000031575">
    <property type="component" value="Unassembled WGS sequence"/>
</dbReference>
<dbReference type="PROSITE" id="PS50005">
    <property type="entry name" value="TPR"/>
    <property type="match status" value="4"/>
</dbReference>
<dbReference type="GeneID" id="63676882"/>
<proteinExistence type="predicted"/>
<feature type="region of interest" description="Disordered" evidence="7">
    <location>
        <begin position="124"/>
        <end position="146"/>
    </location>
</feature>
<evidence type="ECO:0000256" key="1">
    <source>
        <dbReference type="ARBA" id="ARBA00004496"/>
    </source>
</evidence>
<feature type="compositionally biased region" description="Acidic residues" evidence="7">
    <location>
        <begin position="254"/>
        <end position="267"/>
    </location>
</feature>